<comment type="caution">
    <text evidence="5">The sequence shown here is derived from an EMBL/GenBank/DDBJ whole genome shotgun (WGS) entry which is preliminary data.</text>
</comment>
<dbReference type="SMART" id="SM00530">
    <property type="entry name" value="HTH_XRE"/>
    <property type="match status" value="1"/>
</dbReference>
<dbReference type="RefSeq" id="WP_023354474.1">
    <property type="nucleotide sequence ID" value="NZ_KI535368.1"/>
</dbReference>
<dbReference type="AlphaFoldDB" id="V2Y3R7"/>
<dbReference type="Proteomes" id="UP000018227">
    <property type="component" value="Unassembled WGS sequence"/>
</dbReference>
<dbReference type="InterPro" id="IPR001387">
    <property type="entry name" value="Cro/C1-type_HTH"/>
</dbReference>
<evidence type="ECO:0000256" key="1">
    <source>
        <dbReference type="ARBA" id="ARBA00023015"/>
    </source>
</evidence>
<dbReference type="InterPro" id="IPR050807">
    <property type="entry name" value="TransReg_Diox_bact_type"/>
</dbReference>
<dbReference type="Gene3D" id="1.10.260.40">
    <property type="entry name" value="lambda repressor-like DNA-binding domains"/>
    <property type="match status" value="1"/>
</dbReference>
<evidence type="ECO:0000256" key="2">
    <source>
        <dbReference type="ARBA" id="ARBA00023125"/>
    </source>
</evidence>
<dbReference type="PANTHER" id="PTHR46797">
    <property type="entry name" value="HTH-TYPE TRANSCRIPTIONAL REGULATOR"/>
    <property type="match status" value="1"/>
</dbReference>
<keyword evidence="1" id="KW-0805">Transcription regulation</keyword>
<dbReference type="InterPro" id="IPR010982">
    <property type="entry name" value="Lambda_DNA-bd_dom_sf"/>
</dbReference>
<gene>
    <name evidence="5" type="ORF">GCWU0000282_001602</name>
</gene>
<dbReference type="CDD" id="cd00093">
    <property type="entry name" value="HTH_XRE"/>
    <property type="match status" value="1"/>
</dbReference>
<sequence length="243" mass="28186">MNNIESVLGNSIKKCRTNRHLTQMELAKLINKSNTTLAKYEKGEISIDVATLVEIAKVLQVPLEYFIEAIKEKSEKTAPPQSDSIIPVFFSSKKLYLYFWDGRNNSLNTSVLKILEKEEFTPNCYKAEIYMNVKNVDDYIFCENAYEGNIEFHHIITNIYMKHKATPIEKITIHILENFTPTETKMGQFTGVSFRPVTPLSFKMLFSTRPLKENDPVLKKLVIDKEDIKRLKTNNFFSVTQNW</sequence>
<dbReference type="HOGENOM" id="CLU_102908_0_0_9"/>
<dbReference type="GO" id="GO:0003677">
    <property type="term" value="F:DNA binding"/>
    <property type="evidence" value="ECO:0007669"/>
    <property type="project" value="UniProtKB-KW"/>
</dbReference>
<dbReference type="EMBL" id="ACIL03000013">
    <property type="protein sequence ID" value="ESL02732.1"/>
    <property type="molecule type" value="Genomic_DNA"/>
</dbReference>
<evidence type="ECO:0000259" key="4">
    <source>
        <dbReference type="PROSITE" id="PS50943"/>
    </source>
</evidence>
<dbReference type="OrthoDB" id="1623336at2"/>
<evidence type="ECO:0000313" key="6">
    <source>
        <dbReference type="Proteomes" id="UP000018227"/>
    </source>
</evidence>
<dbReference type="STRING" id="592026.GCWU0000282_001602"/>
<evidence type="ECO:0000256" key="3">
    <source>
        <dbReference type="ARBA" id="ARBA00023163"/>
    </source>
</evidence>
<keyword evidence="6" id="KW-1185">Reference proteome</keyword>
<dbReference type="PANTHER" id="PTHR46797:SF23">
    <property type="entry name" value="HTH-TYPE TRANSCRIPTIONAL REGULATOR SUTR"/>
    <property type="match status" value="1"/>
</dbReference>
<name>V2Y3R7_9FIRM</name>
<protein>
    <submittedName>
        <fullName evidence="5">DNA-binding helix-turn-helix protein</fullName>
    </submittedName>
</protein>
<evidence type="ECO:0000313" key="5">
    <source>
        <dbReference type="EMBL" id="ESL02732.1"/>
    </source>
</evidence>
<dbReference type="Pfam" id="PF01381">
    <property type="entry name" value="HTH_3"/>
    <property type="match status" value="1"/>
</dbReference>
<organism evidence="5 6">
    <name type="scientific">Catonella morbi ATCC 51271</name>
    <dbReference type="NCBI Taxonomy" id="592026"/>
    <lineage>
        <taxon>Bacteria</taxon>
        <taxon>Bacillati</taxon>
        <taxon>Bacillota</taxon>
        <taxon>Clostridia</taxon>
        <taxon>Lachnospirales</taxon>
        <taxon>Lachnospiraceae</taxon>
        <taxon>Catonella</taxon>
    </lineage>
</organism>
<dbReference type="GO" id="GO:0005829">
    <property type="term" value="C:cytosol"/>
    <property type="evidence" value="ECO:0007669"/>
    <property type="project" value="TreeGrafter"/>
</dbReference>
<keyword evidence="3" id="KW-0804">Transcription</keyword>
<dbReference type="PROSITE" id="PS50943">
    <property type="entry name" value="HTH_CROC1"/>
    <property type="match status" value="1"/>
</dbReference>
<keyword evidence="2 5" id="KW-0238">DNA-binding</keyword>
<dbReference type="eggNOG" id="COG1396">
    <property type="taxonomic scope" value="Bacteria"/>
</dbReference>
<reference evidence="5 6" key="1">
    <citation type="submission" date="2013-06" db="EMBL/GenBank/DDBJ databases">
        <authorList>
            <person name="Weinstock G."/>
            <person name="Sodergren E."/>
            <person name="Clifton S."/>
            <person name="Fulton L."/>
            <person name="Fulton B."/>
            <person name="Courtney L."/>
            <person name="Fronick C."/>
            <person name="Harrison M."/>
            <person name="Strong C."/>
            <person name="Farmer C."/>
            <person name="Delahaunty K."/>
            <person name="Markovic C."/>
            <person name="Hall O."/>
            <person name="Minx P."/>
            <person name="Tomlinson C."/>
            <person name="Mitreva M."/>
            <person name="Nelson J."/>
            <person name="Hou S."/>
            <person name="Wollam A."/>
            <person name="Pepin K.H."/>
            <person name="Johnson M."/>
            <person name="Bhonagiri V."/>
            <person name="Nash W.E."/>
            <person name="Warren W."/>
            <person name="Chinwalla A."/>
            <person name="Mardis E.R."/>
            <person name="Wilson R.K."/>
        </authorList>
    </citation>
    <scope>NUCLEOTIDE SEQUENCE [LARGE SCALE GENOMIC DNA]</scope>
    <source>
        <strain evidence="5 6">ATCC 51271</strain>
    </source>
</reference>
<proteinExistence type="predicted"/>
<dbReference type="SUPFAM" id="SSF47413">
    <property type="entry name" value="lambda repressor-like DNA-binding domains"/>
    <property type="match status" value="1"/>
</dbReference>
<feature type="domain" description="HTH cro/C1-type" evidence="4">
    <location>
        <begin position="12"/>
        <end position="66"/>
    </location>
</feature>
<accession>V2Y3R7</accession>
<dbReference type="GO" id="GO:0003700">
    <property type="term" value="F:DNA-binding transcription factor activity"/>
    <property type="evidence" value="ECO:0007669"/>
    <property type="project" value="TreeGrafter"/>
</dbReference>